<evidence type="ECO:0000256" key="1">
    <source>
        <dbReference type="ARBA" id="ARBA00023054"/>
    </source>
</evidence>
<name>A0A4W4HGV8_ELEEL</name>
<reference evidence="5" key="2">
    <citation type="journal article" date="2017" name="Sci. Adv.">
        <title>A tail of two voltages: Proteomic comparison of the three electric organs of the electric eel.</title>
        <authorList>
            <person name="Traeger L.L."/>
            <person name="Sabat G."/>
            <person name="Barrett-Wilt G.A."/>
            <person name="Wells G.B."/>
            <person name="Sussman M.R."/>
        </authorList>
    </citation>
    <scope>NUCLEOTIDE SEQUENCE [LARGE SCALE GENOMIC DNA]</scope>
</reference>
<dbReference type="CTD" id="399693"/>
<dbReference type="KEGG" id="eee:113581964"/>
<protein>
    <recommendedName>
        <fullName evidence="3">Coiled-coil domain-containing protein</fullName>
    </recommendedName>
</protein>
<dbReference type="OMA" id="IAMATHQ"/>
<dbReference type="Proteomes" id="UP000314983">
    <property type="component" value="Chromosome 24"/>
</dbReference>
<feature type="domain" description="Coiled-coil" evidence="3">
    <location>
        <begin position="5"/>
        <end position="124"/>
    </location>
</feature>
<evidence type="ECO:0000259" key="3">
    <source>
        <dbReference type="Pfam" id="PF15295"/>
    </source>
</evidence>
<gene>
    <name evidence="4" type="primary">ccdc187</name>
</gene>
<keyword evidence="5" id="KW-1185">Reference proteome</keyword>
<evidence type="ECO:0000313" key="5">
    <source>
        <dbReference type="Proteomes" id="UP000314983"/>
    </source>
</evidence>
<proteinExistence type="predicted"/>
<organism evidence="4 5">
    <name type="scientific">Electrophorus electricus</name>
    <name type="common">Electric eel</name>
    <name type="synonym">Gymnotus electricus</name>
    <dbReference type="NCBI Taxonomy" id="8005"/>
    <lineage>
        <taxon>Eukaryota</taxon>
        <taxon>Metazoa</taxon>
        <taxon>Chordata</taxon>
        <taxon>Craniata</taxon>
        <taxon>Vertebrata</taxon>
        <taxon>Euteleostomi</taxon>
        <taxon>Actinopterygii</taxon>
        <taxon>Neopterygii</taxon>
        <taxon>Teleostei</taxon>
        <taxon>Ostariophysi</taxon>
        <taxon>Gymnotiformes</taxon>
        <taxon>Gymnotoidei</taxon>
        <taxon>Gymnotidae</taxon>
        <taxon>Electrophorus</taxon>
    </lineage>
</organism>
<dbReference type="AlphaFoldDB" id="A0A4W4HGV8"/>
<dbReference type="RefSeq" id="XP_026873256.1">
    <property type="nucleotide sequence ID" value="XM_027017455.2"/>
</dbReference>
<evidence type="ECO:0000256" key="2">
    <source>
        <dbReference type="SAM" id="MobiDB-lite"/>
    </source>
</evidence>
<dbReference type="RefSeq" id="XP_026873257.1">
    <property type="nucleotide sequence ID" value="XM_027017456.2"/>
</dbReference>
<keyword evidence="1" id="KW-0175">Coiled coil</keyword>
<reference evidence="5" key="1">
    <citation type="journal article" date="2014" name="Science">
        <title>Nonhuman genetics. Genomic basis for the convergent evolution of electric organs.</title>
        <authorList>
            <person name="Gallant J.R."/>
            <person name="Traeger L.L."/>
            <person name="Volkening J.D."/>
            <person name="Moffett H."/>
            <person name="Chen P.H."/>
            <person name="Novina C.D."/>
            <person name="Phillips G.N.Jr."/>
            <person name="Anand R."/>
            <person name="Wells G.B."/>
            <person name="Pinch M."/>
            <person name="Guth R."/>
            <person name="Unguez G.A."/>
            <person name="Albert J.S."/>
            <person name="Zakon H.H."/>
            <person name="Samanta M.P."/>
            <person name="Sussman M.R."/>
        </authorList>
    </citation>
    <scope>NUCLEOTIDE SEQUENCE [LARGE SCALE GENOMIC DNA]</scope>
</reference>
<reference evidence="4" key="4">
    <citation type="submission" date="2025-08" db="UniProtKB">
        <authorList>
            <consortium name="Ensembl"/>
        </authorList>
    </citation>
    <scope>IDENTIFICATION</scope>
</reference>
<dbReference type="Ensembl" id="ENSEEET00000048832.2">
    <property type="protein sequence ID" value="ENSEEEP00000048302.1"/>
    <property type="gene ID" value="ENSEEEG00000022747.2"/>
</dbReference>
<dbReference type="GeneTree" id="ENSGT00390000011058"/>
<dbReference type="InterPro" id="IPR029311">
    <property type="entry name" value="CCDC50_N"/>
</dbReference>
<dbReference type="GeneID" id="113581964"/>
<dbReference type="Pfam" id="PF15295">
    <property type="entry name" value="CCDC50_N"/>
    <property type="match status" value="1"/>
</dbReference>
<sequence>MAELDIDQSNLPSVQEVCQCFAVLEDGALAHNLQEQEIEQYYSSNVQRNQLVQNDLRVAKMLQDEEQQRSYRRHRQADQQLEEQDSEYARRIQDDIQRCAEETRRRDDDDEEMAKQIQEEEELHDRQLNESHTAYGQGHGLQKARASLDLGELKQVLMDEELARRLQAEEEELIRRHPPSVSPSQIRYPEGDFEVAQVAQDEELAHYMQKQEMQANRESRDLDGGRWQEGSMTDVYDEGVDFERQRERLDSEGLRMPTEACSPEFHPPSPIAMATHQLQFRNVAEDLDPTFQRNEHVQTVQNMPGPCPLQTQPAFVPPTKRHSDKPGRVKASGKKETCKQQ</sequence>
<dbReference type="InterPro" id="IPR039303">
    <property type="entry name" value="CCDC50"/>
</dbReference>
<dbReference type="PANTHER" id="PTHR22115:SF5">
    <property type="entry name" value="COILED-COIL DOMAIN-CONTAINING PROTEIN 50-LIKE ISOFORM X1"/>
    <property type="match status" value="1"/>
</dbReference>
<dbReference type="PANTHER" id="PTHR22115">
    <property type="entry name" value="C3ORF6 PROTEIN-RELATED"/>
    <property type="match status" value="1"/>
</dbReference>
<reference evidence="4" key="5">
    <citation type="submission" date="2025-09" db="UniProtKB">
        <authorList>
            <consortium name="Ensembl"/>
        </authorList>
    </citation>
    <scope>IDENTIFICATION</scope>
</reference>
<dbReference type="OrthoDB" id="9994767at2759"/>
<reference evidence="4" key="3">
    <citation type="submission" date="2020-05" db="EMBL/GenBank/DDBJ databases">
        <title>Electrophorus electricus (electric eel) genome, fEleEle1, primary haplotype.</title>
        <authorList>
            <person name="Myers G."/>
            <person name="Meyer A."/>
            <person name="Fedrigo O."/>
            <person name="Formenti G."/>
            <person name="Rhie A."/>
            <person name="Tracey A."/>
            <person name="Sims Y."/>
            <person name="Jarvis E.D."/>
        </authorList>
    </citation>
    <scope>NUCLEOTIDE SEQUENCE [LARGE SCALE GENOMIC DNA]</scope>
</reference>
<feature type="region of interest" description="Disordered" evidence="2">
    <location>
        <begin position="212"/>
        <end position="231"/>
    </location>
</feature>
<feature type="region of interest" description="Disordered" evidence="2">
    <location>
        <begin position="65"/>
        <end position="92"/>
    </location>
</feature>
<accession>A0A4W4HGV8</accession>
<feature type="region of interest" description="Disordered" evidence="2">
    <location>
        <begin position="300"/>
        <end position="341"/>
    </location>
</feature>
<evidence type="ECO:0000313" key="4">
    <source>
        <dbReference type="Ensembl" id="ENSEEEP00000048302.1"/>
    </source>
</evidence>
<feature type="compositionally biased region" description="Basic and acidic residues" evidence="2">
    <location>
        <begin position="215"/>
        <end position="226"/>
    </location>
</feature>